<dbReference type="AlphaFoldDB" id="A0A6A6YMN2"/>
<keyword evidence="3 7" id="KW-1133">Transmembrane helix</keyword>
<evidence type="ECO:0000256" key="6">
    <source>
        <dbReference type="ARBA" id="ARBA00034303"/>
    </source>
</evidence>
<dbReference type="OrthoDB" id="77878at2759"/>
<dbReference type="GeneID" id="54467408"/>
<keyword evidence="9" id="KW-1185">Reference proteome</keyword>
<dbReference type="Gene3D" id="3.40.50.1820">
    <property type="entry name" value="alpha/beta hydrolase"/>
    <property type="match status" value="1"/>
</dbReference>
<feature type="transmembrane region" description="Helical" evidence="7">
    <location>
        <begin position="159"/>
        <end position="181"/>
    </location>
</feature>
<dbReference type="Pfam" id="PF05705">
    <property type="entry name" value="DUF829"/>
    <property type="match status" value="1"/>
</dbReference>
<evidence type="ECO:0000313" key="10">
    <source>
        <dbReference type="RefSeq" id="XP_033576091.1"/>
    </source>
</evidence>
<accession>A0A6A6YMN2</accession>
<comment type="subcellular location">
    <subcellularLocation>
        <location evidence="6">Nucleus outer membrane</location>
        <topology evidence="6">Single-pass membrane protein</topology>
    </subcellularLocation>
</comment>
<name>A0A6A6YMN2_9PEZI</name>
<evidence type="ECO:0000256" key="7">
    <source>
        <dbReference type="SAM" id="Phobius"/>
    </source>
</evidence>
<sequence length="269" mass="29324">MASLGTGISLYTPHATAKNQLIILCAWLGAGVHDTARHRAMYSAIAPNTRLLLLTTDMWLSVLSSQQRQAVQPAVAAVRAALDEAGYSHANPAAPTQILLHLMSAGGVTSATHLLTTLHGELRMPLPLVGVICDSAPASASYWKRYAALRDGFPRSGGWSVLGPLLAHVIGVVVLGIILYHRVVTGGEQFRLAFMDEGLVKSERICYFASKRDEVVPLADVRRHAEEARGRGWQVKEVVFEDTSRVEHLAKYDGEYVECVRAMWEGSQL</sequence>
<protein>
    <recommendedName>
        <fullName evidence="11">DUF829-domain-containing protein</fullName>
    </recommendedName>
</protein>
<dbReference type="InterPro" id="IPR008547">
    <property type="entry name" value="DUF829_TMEM53"/>
</dbReference>
<evidence type="ECO:0000256" key="2">
    <source>
        <dbReference type="ARBA" id="ARBA00022692"/>
    </source>
</evidence>
<dbReference type="PANTHER" id="PTHR12265:SF30">
    <property type="entry name" value="TRANSMEMBRANE PROTEIN 53"/>
    <property type="match status" value="1"/>
</dbReference>
<gene>
    <name evidence="8 10" type="ORF">BDZ99DRAFT_533679</name>
</gene>
<evidence type="ECO:0000313" key="8">
    <source>
        <dbReference type="EMBL" id="KAF2809127.1"/>
    </source>
</evidence>
<keyword evidence="5" id="KW-0539">Nucleus</keyword>
<keyword evidence="4 7" id="KW-0472">Membrane</keyword>
<proteinExistence type="inferred from homology"/>
<evidence type="ECO:0000256" key="5">
    <source>
        <dbReference type="ARBA" id="ARBA00023242"/>
    </source>
</evidence>
<reference evidence="10" key="2">
    <citation type="submission" date="2020-04" db="EMBL/GenBank/DDBJ databases">
        <authorList>
            <consortium name="NCBI Genome Project"/>
        </authorList>
    </citation>
    <scope>NUCLEOTIDE SEQUENCE</scope>
    <source>
        <strain evidence="10">CBS 304.34</strain>
    </source>
</reference>
<evidence type="ECO:0008006" key="11">
    <source>
        <dbReference type="Google" id="ProtNLM"/>
    </source>
</evidence>
<dbReference type="PANTHER" id="PTHR12265">
    <property type="entry name" value="TRANSMEMBRANE PROTEIN 53"/>
    <property type="match status" value="1"/>
</dbReference>
<dbReference type="SUPFAM" id="SSF53474">
    <property type="entry name" value="alpha/beta-Hydrolases"/>
    <property type="match status" value="1"/>
</dbReference>
<evidence type="ECO:0000256" key="3">
    <source>
        <dbReference type="ARBA" id="ARBA00022989"/>
    </source>
</evidence>
<reference evidence="8 10" key="1">
    <citation type="journal article" date="2020" name="Stud. Mycol.">
        <title>101 Dothideomycetes genomes: a test case for predicting lifestyles and emergence of pathogens.</title>
        <authorList>
            <person name="Haridas S."/>
            <person name="Albert R."/>
            <person name="Binder M."/>
            <person name="Bloem J."/>
            <person name="Labutti K."/>
            <person name="Salamov A."/>
            <person name="Andreopoulos B."/>
            <person name="Baker S."/>
            <person name="Barry K."/>
            <person name="Bills G."/>
            <person name="Bluhm B."/>
            <person name="Cannon C."/>
            <person name="Castanera R."/>
            <person name="Culley D."/>
            <person name="Daum C."/>
            <person name="Ezra D."/>
            <person name="Gonzalez J."/>
            <person name="Henrissat B."/>
            <person name="Kuo A."/>
            <person name="Liang C."/>
            <person name="Lipzen A."/>
            <person name="Lutzoni F."/>
            <person name="Magnuson J."/>
            <person name="Mondo S."/>
            <person name="Nolan M."/>
            <person name="Ohm R."/>
            <person name="Pangilinan J."/>
            <person name="Park H.-J."/>
            <person name="Ramirez L."/>
            <person name="Alfaro M."/>
            <person name="Sun H."/>
            <person name="Tritt A."/>
            <person name="Yoshinaga Y."/>
            <person name="Zwiers L.-H."/>
            <person name="Turgeon B."/>
            <person name="Goodwin S."/>
            <person name="Spatafora J."/>
            <person name="Crous P."/>
            <person name="Grigoriev I."/>
        </authorList>
    </citation>
    <scope>NUCLEOTIDE SEQUENCE</scope>
    <source>
        <strain evidence="8 10">CBS 304.34</strain>
    </source>
</reference>
<dbReference type="InterPro" id="IPR029058">
    <property type="entry name" value="AB_hydrolase_fold"/>
</dbReference>
<evidence type="ECO:0000256" key="1">
    <source>
        <dbReference type="ARBA" id="ARBA00007387"/>
    </source>
</evidence>
<keyword evidence="2 7" id="KW-0812">Transmembrane</keyword>
<reference evidence="10" key="3">
    <citation type="submission" date="2025-04" db="UniProtKB">
        <authorList>
            <consortium name="RefSeq"/>
        </authorList>
    </citation>
    <scope>IDENTIFICATION</scope>
    <source>
        <strain evidence="10">CBS 304.34</strain>
    </source>
</reference>
<organism evidence="8">
    <name type="scientific">Mytilinidion resinicola</name>
    <dbReference type="NCBI Taxonomy" id="574789"/>
    <lineage>
        <taxon>Eukaryota</taxon>
        <taxon>Fungi</taxon>
        <taxon>Dikarya</taxon>
        <taxon>Ascomycota</taxon>
        <taxon>Pezizomycotina</taxon>
        <taxon>Dothideomycetes</taxon>
        <taxon>Pleosporomycetidae</taxon>
        <taxon>Mytilinidiales</taxon>
        <taxon>Mytilinidiaceae</taxon>
        <taxon>Mytilinidion</taxon>
    </lineage>
</organism>
<dbReference type="Proteomes" id="UP000504636">
    <property type="component" value="Unplaced"/>
</dbReference>
<comment type="similarity">
    <text evidence="1">Belongs to the TMEM53 family.</text>
</comment>
<evidence type="ECO:0000313" key="9">
    <source>
        <dbReference type="Proteomes" id="UP000504636"/>
    </source>
</evidence>
<dbReference type="GO" id="GO:0005640">
    <property type="term" value="C:nuclear outer membrane"/>
    <property type="evidence" value="ECO:0007669"/>
    <property type="project" value="UniProtKB-SubCell"/>
</dbReference>
<dbReference type="RefSeq" id="XP_033576091.1">
    <property type="nucleotide sequence ID" value="XM_033726515.1"/>
</dbReference>
<dbReference type="EMBL" id="MU003702">
    <property type="protein sequence ID" value="KAF2809127.1"/>
    <property type="molecule type" value="Genomic_DNA"/>
</dbReference>
<evidence type="ECO:0000256" key="4">
    <source>
        <dbReference type="ARBA" id="ARBA00023136"/>
    </source>
</evidence>